<keyword evidence="1 3" id="KW-0378">Hydrolase</keyword>
<evidence type="ECO:0000313" key="4">
    <source>
        <dbReference type="Proteomes" id="UP001596157"/>
    </source>
</evidence>
<evidence type="ECO:0000259" key="2">
    <source>
        <dbReference type="Pfam" id="PF00561"/>
    </source>
</evidence>
<dbReference type="PRINTS" id="PR00111">
    <property type="entry name" value="ABHYDROLASE"/>
</dbReference>
<gene>
    <name evidence="3" type="ORF">ACFPM7_07240</name>
</gene>
<dbReference type="InterPro" id="IPR029058">
    <property type="entry name" value="AB_hydrolase_fold"/>
</dbReference>
<dbReference type="SUPFAM" id="SSF53474">
    <property type="entry name" value="alpha/beta-Hydrolases"/>
    <property type="match status" value="1"/>
</dbReference>
<reference evidence="4" key="1">
    <citation type="journal article" date="2019" name="Int. J. Syst. Evol. Microbiol.">
        <title>The Global Catalogue of Microorganisms (GCM) 10K type strain sequencing project: providing services to taxonomists for standard genome sequencing and annotation.</title>
        <authorList>
            <consortium name="The Broad Institute Genomics Platform"/>
            <consortium name="The Broad Institute Genome Sequencing Center for Infectious Disease"/>
            <person name="Wu L."/>
            <person name="Ma J."/>
        </authorList>
    </citation>
    <scope>NUCLEOTIDE SEQUENCE [LARGE SCALE GENOMIC DNA]</scope>
    <source>
        <strain evidence="4">CCUG 59778</strain>
    </source>
</reference>
<protein>
    <submittedName>
        <fullName evidence="3">Alpha/beta fold hydrolase</fullName>
    </submittedName>
</protein>
<dbReference type="PANTHER" id="PTHR43329">
    <property type="entry name" value="EPOXIDE HYDROLASE"/>
    <property type="match status" value="1"/>
</dbReference>
<dbReference type="SUPFAM" id="SSF141571">
    <property type="entry name" value="Pentapeptide repeat-like"/>
    <property type="match status" value="1"/>
</dbReference>
<dbReference type="PRINTS" id="PR00412">
    <property type="entry name" value="EPOXHYDRLASE"/>
</dbReference>
<dbReference type="GO" id="GO:0016787">
    <property type="term" value="F:hydrolase activity"/>
    <property type="evidence" value="ECO:0007669"/>
    <property type="project" value="UniProtKB-KW"/>
</dbReference>
<dbReference type="InterPro" id="IPR000073">
    <property type="entry name" value="AB_hydrolase_1"/>
</dbReference>
<dbReference type="Proteomes" id="UP001596157">
    <property type="component" value="Unassembled WGS sequence"/>
</dbReference>
<keyword evidence="4" id="KW-1185">Reference proteome</keyword>
<organism evidence="3 4">
    <name type="scientific">Actinokineospora guangxiensis</name>
    <dbReference type="NCBI Taxonomy" id="1490288"/>
    <lineage>
        <taxon>Bacteria</taxon>
        <taxon>Bacillati</taxon>
        <taxon>Actinomycetota</taxon>
        <taxon>Actinomycetes</taxon>
        <taxon>Pseudonocardiales</taxon>
        <taxon>Pseudonocardiaceae</taxon>
        <taxon>Actinokineospora</taxon>
    </lineage>
</organism>
<comment type="caution">
    <text evidence="3">The sequence shown here is derived from an EMBL/GenBank/DDBJ whole genome shotgun (WGS) entry which is preliminary data.</text>
</comment>
<sequence length="328" mass="36306">MTTLNSSFSGSTLSGSSLSGSTLSGSTLSGSSLSGSSQRDSLLTDVAHVNGVDIAYVDKGEGTPVVLLHGFPDSHYLWRHQIDPLVEAGFRVIAPDLRGFGGSSKPQEVEAYDMRTIVNDVVGLTMHLGIQRAHIVGHDWGAAIAWMYAFLMPRRVDHLAVFSVGHPGVFSTPSIEQRRASWYMLFYQFPGVSEQLLRRNGWRLFKEIMGTEGDYQRYPRELAKPGALTSALNWYRANRSPESELRVESNFPPVLAPTLGVWSTGDQALLEEGMTGSVKFVKGPWRYERVEEASHWIPLDQPQRVTELLLGFLGTEQAASAPSRRRRL</sequence>
<evidence type="ECO:0000256" key="1">
    <source>
        <dbReference type="ARBA" id="ARBA00022801"/>
    </source>
</evidence>
<name>A0ABW0EJH4_9PSEU</name>
<accession>A0ABW0EJH4</accession>
<dbReference type="Pfam" id="PF00805">
    <property type="entry name" value="Pentapeptide"/>
    <property type="match status" value="1"/>
</dbReference>
<dbReference type="InterPro" id="IPR000639">
    <property type="entry name" value="Epox_hydrolase-like"/>
</dbReference>
<dbReference type="EMBL" id="JBHSKF010000003">
    <property type="protein sequence ID" value="MFC5286841.1"/>
    <property type="molecule type" value="Genomic_DNA"/>
</dbReference>
<dbReference type="Gene3D" id="3.40.50.1820">
    <property type="entry name" value="alpha/beta hydrolase"/>
    <property type="match status" value="1"/>
</dbReference>
<evidence type="ECO:0000313" key="3">
    <source>
        <dbReference type="EMBL" id="MFC5286841.1"/>
    </source>
</evidence>
<dbReference type="RefSeq" id="WP_378245205.1">
    <property type="nucleotide sequence ID" value="NZ_JBHSKF010000003.1"/>
</dbReference>
<dbReference type="InterPro" id="IPR001646">
    <property type="entry name" value="5peptide_repeat"/>
</dbReference>
<proteinExistence type="predicted"/>
<feature type="domain" description="AB hydrolase-1" evidence="2">
    <location>
        <begin position="64"/>
        <end position="300"/>
    </location>
</feature>
<dbReference type="Pfam" id="PF00561">
    <property type="entry name" value="Abhydrolase_1"/>
    <property type="match status" value="1"/>
</dbReference>